<accession>A0A1W2TAY8</accession>
<protein>
    <submittedName>
        <fullName evidence="2">Putative DUF3425 domain protein</fullName>
    </submittedName>
</protein>
<dbReference type="PANTHER" id="PTHR38116">
    <property type="entry name" value="CHROMOSOME 7, WHOLE GENOME SHOTGUN SEQUENCE"/>
    <property type="match status" value="1"/>
</dbReference>
<dbReference type="AlphaFoldDB" id="A0A1W2TAY8"/>
<dbReference type="InterPro" id="IPR021833">
    <property type="entry name" value="DUF3425"/>
</dbReference>
<evidence type="ECO:0000313" key="3">
    <source>
        <dbReference type="Proteomes" id="UP000054516"/>
    </source>
</evidence>
<gene>
    <name evidence="2" type="ORF">SAMD00023353_0801110</name>
</gene>
<dbReference type="EMBL" id="DF977453">
    <property type="protein sequence ID" value="GAP84798.1"/>
    <property type="molecule type" value="Genomic_DNA"/>
</dbReference>
<keyword evidence="3" id="KW-1185">Reference proteome</keyword>
<evidence type="ECO:0000256" key="1">
    <source>
        <dbReference type="SAM" id="MobiDB-lite"/>
    </source>
</evidence>
<sequence>MAAVEAFTPDIAYRKPKIRQRIHKEPPALAVPNINDDATERRRVLNVLAQRRYRERRRREKNRGRGVIETPILATPCDARDHGSGPLGSQDDFVSKTPITANEPSLLVYMNPVPTLDAAATTLDFISDAGEGARWPGTSFDSAGVGILSGTGDSSLSALQMEVLSVEEGATTPDLFDIVDPSALLSSSSGSPSTSDNSDSTGLSFPDSYFLPVNELTVLRGLMRVAARLRCNTTTIWGLGANSPFNDGTHTALTTQELPQVWRPTLSQSSIAHHPVIDLLPWPNVRDRLIMIMNLPDAARPPAATGPLAIAQLAYDLEDPAEGVRIWGDDPCEPTSWEVGQVLFERWWFVFDRRVVDQSNYWRRLRGAATLSPKS</sequence>
<proteinExistence type="predicted"/>
<dbReference type="OrthoDB" id="2245989at2759"/>
<dbReference type="OMA" id="FERWWWA"/>
<organism evidence="2">
    <name type="scientific">Rosellinia necatrix</name>
    <name type="common">White root-rot fungus</name>
    <dbReference type="NCBI Taxonomy" id="77044"/>
    <lineage>
        <taxon>Eukaryota</taxon>
        <taxon>Fungi</taxon>
        <taxon>Dikarya</taxon>
        <taxon>Ascomycota</taxon>
        <taxon>Pezizomycotina</taxon>
        <taxon>Sordariomycetes</taxon>
        <taxon>Xylariomycetidae</taxon>
        <taxon>Xylariales</taxon>
        <taxon>Xylariaceae</taxon>
        <taxon>Rosellinia</taxon>
    </lineage>
</organism>
<dbReference type="PANTHER" id="PTHR38116:SF9">
    <property type="entry name" value="BZIP DOMAIN-CONTAINING PROTEIN"/>
    <property type="match status" value="1"/>
</dbReference>
<feature type="region of interest" description="Disordered" evidence="1">
    <location>
        <begin position="55"/>
        <end position="95"/>
    </location>
</feature>
<dbReference type="STRING" id="77044.A0A1W2TAY8"/>
<evidence type="ECO:0000313" key="2">
    <source>
        <dbReference type="EMBL" id="GAP84798.1"/>
    </source>
</evidence>
<name>A0A1W2TAY8_ROSNE</name>
<reference evidence="2" key="1">
    <citation type="submission" date="2016-03" db="EMBL/GenBank/DDBJ databases">
        <title>Draft genome sequence of Rosellinia necatrix.</title>
        <authorList>
            <person name="Kanematsu S."/>
        </authorList>
    </citation>
    <scope>NUCLEOTIDE SEQUENCE [LARGE SCALE GENOMIC DNA]</scope>
    <source>
        <strain evidence="2">W97</strain>
    </source>
</reference>
<dbReference type="Pfam" id="PF11905">
    <property type="entry name" value="DUF3425"/>
    <property type="match status" value="1"/>
</dbReference>
<dbReference type="Proteomes" id="UP000054516">
    <property type="component" value="Unassembled WGS sequence"/>
</dbReference>
<feature type="compositionally biased region" description="Basic residues" evidence="1">
    <location>
        <begin position="55"/>
        <end position="64"/>
    </location>
</feature>